<evidence type="ECO:0000313" key="1">
    <source>
        <dbReference type="EMBL" id="AIG63739.1"/>
    </source>
</evidence>
<proteinExistence type="predicted"/>
<evidence type="ECO:0000313" key="2">
    <source>
        <dbReference type="Proteomes" id="UP000028504"/>
    </source>
</evidence>
<gene>
    <name evidence="1" type="ORF">CATYP_02505</name>
</gene>
<reference evidence="1 2" key="1">
    <citation type="submission" date="2014-07" db="EMBL/GenBank/DDBJ databases">
        <title>Complete genome sequence of Corynebacterium atypicum DSM 44849: identifiction of the mycolic acid biosynthesis genes.</title>
        <authorList>
            <person name="Tippelt A."/>
            <person name="Mollmann S."/>
            <person name="Albersmeier A."/>
            <person name="Jaenicke S."/>
            <person name="Ruckert C."/>
            <person name="Tauch A."/>
        </authorList>
    </citation>
    <scope>NUCLEOTIDE SEQUENCE [LARGE SCALE GENOMIC DNA]</scope>
    <source>
        <strain evidence="1 2">R2070</strain>
    </source>
</reference>
<dbReference type="Proteomes" id="UP000028504">
    <property type="component" value="Chromosome"/>
</dbReference>
<name>A0ABN4DBL0_9CORY</name>
<accession>A0ABN4DBL0</accession>
<protein>
    <submittedName>
        <fullName evidence="1">Uncharacterized protein</fullName>
    </submittedName>
</protein>
<sequence>MASMTRMRWRLEISVCRGRGLLYRRLELRSAFRVTGGRLPFDVLASQPTAALVTDPTNRINDGIGPLGVARRV</sequence>
<organism evidence="1 2">
    <name type="scientific">Corynebacterium atypicum</name>
    <dbReference type="NCBI Taxonomy" id="191610"/>
    <lineage>
        <taxon>Bacteria</taxon>
        <taxon>Bacillati</taxon>
        <taxon>Actinomycetota</taxon>
        <taxon>Actinomycetes</taxon>
        <taxon>Mycobacteriales</taxon>
        <taxon>Corynebacteriaceae</taxon>
        <taxon>Corynebacterium</taxon>
    </lineage>
</organism>
<keyword evidence="2" id="KW-1185">Reference proteome</keyword>
<dbReference type="EMBL" id="CP008944">
    <property type="protein sequence ID" value="AIG63739.1"/>
    <property type="molecule type" value="Genomic_DNA"/>
</dbReference>